<evidence type="ECO:0000256" key="9">
    <source>
        <dbReference type="PROSITE-ProRule" id="PRU00042"/>
    </source>
</evidence>
<dbReference type="GO" id="GO:0008270">
    <property type="term" value="F:zinc ion binding"/>
    <property type="evidence" value="ECO:0007669"/>
    <property type="project" value="UniProtKB-KW"/>
</dbReference>
<dbReference type="Ensembl" id="ENSONIT00000088189.1">
    <property type="protein sequence ID" value="ENSONIP00000076658.1"/>
    <property type="gene ID" value="ENSONIG00000041910.1"/>
</dbReference>
<evidence type="ECO:0000259" key="10">
    <source>
        <dbReference type="PROSITE" id="PS50157"/>
    </source>
</evidence>
<evidence type="ECO:0000256" key="7">
    <source>
        <dbReference type="ARBA" id="ARBA00023163"/>
    </source>
</evidence>
<keyword evidence="7" id="KW-0804">Transcription</keyword>
<dbReference type="InParanoid" id="A0A669EYH1"/>
<dbReference type="PROSITE" id="PS50157">
    <property type="entry name" value="ZINC_FINGER_C2H2_2"/>
    <property type="match status" value="2"/>
</dbReference>
<evidence type="ECO:0000313" key="11">
    <source>
        <dbReference type="Ensembl" id="ENSONIP00000076658.1"/>
    </source>
</evidence>
<reference evidence="11" key="3">
    <citation type="submission" date="2025-09" db="UniProtKB">
        <authorList>
            <consortium name="Ensembl"/>
        </authorList>
    </citation>
    <scope>IDENTIFICATION</scope>
</reference>
<dbReference type="Proteomes" id="UP000005207">
    <property type="component" value="Linkage group LG4"/>
</dbReference>
<evidence type="ECO:0000256" key="5">
    <source>
        <dbReference type="ARBA" id="ARBA00022833"/>
    </source>
</evidence>
<keyword evidence="12" id="KW-1185">Reference proteome</keyword>
<keyword evidence="4 9" id="KW-0863">Zinc-finger</keyword>
<evidence type="ECO:0000313" key="12">
    <source>
        <dbReference type="Proteomes" id="UP000005207"/>
    </source>
</evidence>
<dbReference type="SUPFAM" id="SSF57667">
    <property type="entry name" value="beta-beta-alpha zinc fingers"/>
    <property type="match status" value="1"/>
</dbReference>
<evidence type="ECO:0000256" key="4">
    <source>
        <dbReference type="ARBA" id="ARBA00022771"/>
    </source>
</evidence>
<dbReference type="InterPro" id="IPR036236">
    <property type="entry name" value="Znf_C2H2_sf"/>
</dbReference>
<dbReference type="GeneTree" id="ENSGT01150000286981"/>
<reference evidence="11" key="2">
    <citation type="submission" date="2025-08" db="UniProtKB">
        <authorList>
            <consortium name="Ensembl"/>
        </authorList>
    </citation>
    <scope>IDENTIFICATION</scope>
</reference>
<evidence type="ECO:0000256" key="8">
    <source>
        <dbReference type="ARBA" id="ARBA00023242"/>
    </source>
</evidence>
<dbReference type="FunFam" id="3.30.160.60:FF:002343">
    <property type="entry name" value="Zinc finger protein 33A"/>
    <property type="match status" value="1"/>
</dbReference>
<keyword evidence="3" id="KW-0677">Repeat</keyword>
<dbReference type="FunFam" id="3.30.160.60:FF:000761">
    <property type="entry name" value="Zinc finger protein 449"/>
    <property type="match status" value="1"/>
</dbReference>
<feature type="domain" description="C2H2-type" evidence="10">
    <location>
        <begin position="35"/>
        <end position="62"/>
    </location>
</feature>
<evidence type="ECO:0000256" key="6">
    <source>
        <dbReference type="ARBA" id="ARBA00023015"/>
    </source>
</evidence>
<accession>A0A669EYH1</accession>
<evidence type="ECO:0000256" key="2">
    <source>
        <dbReference type="ARBA" id="ARBA00022723"/>
    </source>
</evidence>
<dbReference type="PANTHER" id="PTHR23235">
    <property type="entry name" value="KRUEPPEL-LIKE TRANSCRIPTION FACTOR"/>
    <property type="match status" value="1"/>
</dbReference>
<name>A0A669EYH1_ORENI</name>
<dbReference type="InterPro" id="IPR013087">
    <property type="entry name" value="Znf_C2H2_type"/>
</dbReference>
<comment type="similarity">
    <text evidence="1">Belongs to the krueppel C2H2-type zinc-finger protein family.</text>
</comment>
<organism evidence="11 12">
    <name type="scientific">Oreochromis niloticus</name>
    <name type="common">Nile tilapia</name>
    <name type="synonym">Tilapia nilotica</name>
    <dbReference type="NCBI Taxonomy" id="8128"/>
    <lineage>
        <taxon>Eukaryota</taxon>
        <taxon>Metazoa</taxon>
        <taxon>Chordata</taxon>
        <taxon>Craniata</taxon>
        <taxon>Vertebrata</taxon>
        <taxon>Euteleostomi</taxon>
        <taxon>Actinopterygii</taxon>
        <taxon>Neopterygii</taxon>
        <taxon>Teleostei</taxon>
        <taxon>Neoteleostei</taxon>
        <taxon>Acanthomorphata</taxon>
        <taxon>Ovalentaria</taxon>
        <taxon>Cichlomorphae</taxon>
        <taxon>Cichliformes</taxon>
        <taxon>Cichlidae</taxon>
        <taxon>African cichlids</taxon>
        <taxon>Pseudocrenilabrinae</taxon>
        <taxon>Oreochromini</taxon>
        <taxon>Oreochromis</taxon>
    </lineage>
</organism>
<dbReference type="Pfam" id="PF00096">
    <property type="entry name" value="zf-C2H2"/>
    <property type="match status" value="2"/>
</dbReference>
<keyword evidence="8" id="KW-0539">Nucleus</keyword>
<feature type="domain" description="C2H2-type" evidence="10">
    <location>
        <begin position="12"/>
        <end position="34"/>
    </location>
</feature>
<dbReference type="PROSITE" id="PS00028">
    <property type="entry name" value="ZINC_FINGER_C2H2_1"/>
    <property type="match status" value="1"/>
</dbReference>
<dbReference type="AlphaFoldDB" id="A0A669EYH1"/>
<protein>
    <recommendedName>
        <fullName evidence="10">C2H2-type domain-containing protein</fullName>
    </recommendedName>
</protein>
<dbReference type="SMART" id="SM00355">
    <property type="entry name" value="ZnF_C2H2"/>
    <property type="match status" value="2"/>
</dbReference>
<reference evidence="12" key="1">
    <citation type="submission" date="2012-01" db="EMBL/GenBank/DDBJ databases">
        <title>The Genome Sequence of Oreochromis niloticus (Nile Tilapia).</title>
        <authorList>
            <consortium name="Broad Institute Genome Assembly Team"/>
            <consortium name="Broad Institute Sequencing Platform"/>
            <person name="Di Palma F."/>
            <person name="Johnson J."/>
            <person name="Lander E.S."/>
            <person name="Lindblad-Toh K."/>
        </authorList>
    </citation>
    <scope>NUCLEOTIDE SEQUENCE [LARGE SCALE GENOMIC DNA]</scope>
</reference>
<dbReference type="OMA" id="CHWPECE"/>
<keyword evidence="2" id="KW-0479">Metal-binding</keyword>
<proteinExistence type="inferred from homology"/>
<sequence length="63" mass="7346">MRIHTGEKPFLCNECFSDQTSLKQHSSTHTGVKPYRCEVCGKGFHRKTYVRLHMKSHTEHISD</sequence>
<evidence type="ECO:0000256" key="1">
    <source>
        <dbReference type="ARBA" id="ARBA00006991"/>
    </source>
</evidence>
<dbReference type="Gene3D" id="3.30.160.60">
    <property type="entry name" value="Classic Zinc Finger"/>
    <property type="match status" value="3"/>
</dbReference>
<evidence type="ECO:0000256" key="3">
    <source>
        <dbReference type="ARBA" id="ARBA00022737"/>
    </source>
</evidence>
<keyword evidence="6" id="KW-0805">Transcription regulation</keyword>
<keyword evidence="5" id="KW-0862">Zinc</keyword>